<dbReference type="SMART" id="SM00401">
    <property type="entry name" value="ZnF_GATA"/>
    <property type="match status" value="2"/>
</dbReference>
<feature type="non-terminal residue" evidence="14">
    <location>
        <position position="346"/>
    </location>
</feature>
<dbReference type="GO" id="GO:0045944">
    <property type="term" value="P:positive regulation of transcription by RNA polymerase II"/>
    <property type="evidence" value="ECO:0007669"/>
    <property type="project" value="TreeGrafter"/>
</dbReference>
<feature type="compositionally biased region" description="Polar residues" evidence="12">
    <location>
        <begin position="31"/>
        <end position="48"/>
    </location>
</feature>
<evidence type="ECO:0000256" key="10">
    <source>
        <dbReference type="ARBA" id="ARBA00023242"/>
    </source>
</evidence>
<evidence type="ECO:0000256" key="3">
    <source>
        <dbReference type="ARBA" id="ARBA00022737"/>
    </source>
</evidence>
<keyword evidence="7" id="KW-0238">DNA-binding</keyword>
<feature type="compositionally biased region" description="Low complexity" evidence="12">
    <location>
        <begin position="1"/>
        <end position="20"/>
    </location>
</feature>
<dbReference type="GO" id="GO:0008270">
    <property type="term" value="F:zinc ion binding"/>
    <property type="evidence" value="ECO:0007669"/>
    <property type="project" value="UniProtKB-KW"/>
</dbReference>
<dbReference type="PANTHER" id="PTHR10071:SF281">
    <property type="entry name" value="BOX A-BINDING FACTOR-RELATED"/>
    <property type="match status" value="1"/>
</dbReference>
<dbReference type="PROSITE" id="PS00344">
    <property type="entry name" value="GATA_ZN_FINGER_1"/>
    <property type="match status" value="2"/>
</dbReference>
<dbReference type="GO" id="GO:0045165">
    <property type="term" value="P:cell fate commitment"/>
    <property type="evidence" value="ECO:0007669"/>
    <property type="project" value="TreeGrafter"/>
</dbReference>
<dbReference type="OrthoDB" id="6489427at2759"/>
<dbReference type="GO" id="GO:0000981">
    <property type="term" value="F:DNA-binding transcription factor activity, RNA polymerase II-specific"/>
    <property type="evidence" value="ECO:0007669"/>
    <property type="project" value="TreeGrafter"/>
</dbReference>
<dbReference type="InterPro" id="IPR039355">
    <property type="entry name" value="Transcription_factor_GATA"/>
</dbReference>
<keyword evidence="10" id="KW-0539">Nucleus</keyword>
<feature type="domain" description="GATA-type" evidence="13">
    <location>
        <begin position="181"/>
        <end position="234"/>
    </location>
</feature>
<keyword evidence="8" id="KW-0010">Activator</keyword>
<dbReference type="AlphaFoldDB" id="A0A1Y3B5U1"/>
<evidence type="ECO:0000256" key="9">
    <source>
        <dbReference type="ARBA" id="ARBA00023163"/>
    </source>
</evidence>
<feature type="domain" description="GATA-type" evidence="13">
    <location>
        <begin position="126"/>
        <end position="182"/>
    </location>
</feature>
<evidence type="ECO:0000256" key="4">
    <source>
        <dbReference type="ARBA" id="ARBA00022771"/>
    </source>
</evidence>
<dbReference type="Gene3D" id="3.30.50.10">
    <property type="entry name" value="Erythroid Transcription Factor GATA-1, subunit A"/>
    <property type="match status" value="2"/>
</dbReference>
<evidence type="ECO:0000256" key="1">
    <source>
        <dbReference type="ARBA" id="ARBA00004123"/>
    </source>
</evidence>
<evidence type="ECO:0000256" key="5">
    <source>
        <dbReference type="ARBA" id="ARBA00022833"/>
    </source>
</evidence>
<dbReference type="Pfam" id="PF00320">
    <property type="entry name" value="GATA"/>
    <property type="match status" value="2"/>
</dbReference>
<dbReference type="PRINTS" id="PR00619">
    <property type="entry name" value="GATAZNFINGER"/>
</dbReference>
<accession>A0A1Y3B5U1</accession>
<protein>
    <submittedName>
        <fullName evidence="14">GATA-binding protein 5-like protein</fullName>
    </submittedName>
</protein>
<evidence type="ECO:0000256" key="2">
    <source>
        <dbReference type="ARBA" id="ARBA00022723"/>
    </source>
</evidence>
<dbReference type="CDD" id="cd00202">
    <property type="entry name" value="ZnF_GATA"/>
    <property type="match status" value="2"/>
</dbReference>
<dbReference type="GO" id="GO:0000978">
    <property type="term" value="F:RNA polymerase II cis-regulatory region sequence-specific DNA binding"/>
    <property type="evidence" value="ECO:0007669"/>
    <property type="project" value="TreeGrafter"/>
</dbReference>
<keyword evidence="4 11" id="KW-0863">Zinc-finger</keyword>
<keyword evidence="9" id="KW-0804">Transcription</keyword>
<dbReference type="InterPro" id="IPR000679">
    <property type="entry name" value="Znf_GATA"/>
</dbReference>
<evidence type="ECO:0000256" key="11">
    <source>
        <dbReference type="PROSITE-ProRule" id="PRU00094"/>
    </source>
</evidence>
<name>A0A1Y3B5U1_EURMA</name>
<keyword evidence="6" id="KW-0805">Transcription regulation</keyword>
<dbReference type="SUPFAM" id="SSF57716">
    <property type="entry name" value="Glucocorticoid receptor-like (DNA-binding domain)"/>
    <property type="match status" value="2"/>
</dbReference>
<dbReference type="EMBL" id="MUJZ01041303">
    <property type="protein sequence ID" value="OTF75567.1"/>
    <property type="molecule type" value="Genomic_DNA"/>
</dbReference>
<evidence type="ECO:0000256" key="7">
    <source>
        <dbReference type="ARBA" id="ARBA00023125"/>
    </source>
</evidence>
<organism evidence="14 15">
    <name type="scientific">Euroglyphus maynei</name>
    <name type="common">Mayne's house dust mite</name>
    <dbReference type="NCBI Taxonomy" id="6958"/>
    <lineage>
        <taxon>Eukaryota</taxon>
        <taxon>Metazoa</taxon>
        <taxon>Ecdysozoa</taxon>
        <taxon>Arthropoda</taxon>
        <taxon>Chelicerata</taxon>
        <taxon>Arachnida</taxon>
        <taxon>Acari</taxon>
        <taxon>Acariformes</taxon>
        <taxon>Sarcoptiformes</taxon>
        <taxon>Astigmata</taxon>
        <taxon>Psoroptidia</taxon>
        <taxon>Analgoidea</taxon>
        <taxon>Pyroglyphidae</taxon>
        <taxon>Pyroglyphinae</taxon>
        <taxon>Euroglyphus</taxon>
    </lineage>
</organism>
<feature type="compositionally biased region" description="Low complexity" evidence="12">
    <location>
        <begin position="49"/>
        <end position="69"/>
    </location>
</feature>
<comment type="caution">
    <text evidence="14">The sequence shown here is derived from an EMBL/GenBank/DDBJ whole genome shotgun (WGS) entry which is preliminary data.</text>
</comment>
<reference evidence="14 15" key="1">
    <citation type="submission" date="2017-03" db="EMBL/GenBank/DDBJ databases">
        <title>Genome Survey of Euroglyphus maynei.</title>
        <authorList>
            <person name="Arlian L.G."/>
            <person name="Morgan M.S."/>
            <person name="Rider S.D."/>
        </authorList>
    </citation>
    <scope>NUCLEOTIDE SEQUENCE [LARGE SCALE GENOMIC DNA]</scope>
    <source>
        <strain evidence="14">Arlian Lab</strain>
        <tissue evidence="14">Whole body</tissue>
    </source>
</reference>
<evidence type="ECO:0000256" key="12">
    <source>
        <dbReference type="SAM" id="MobiDB-lite"/>
    </source>
</evidence>
<proteinExistence type="predicted"/>
<dbReference type="InterPro" id="IPR013088">
    <property type="entry name" value="Znf_NHR/GATA"/>
</dbReference>
<feature type="non-terminal residue" evidence="14">
    <location>
        <position position="1"/>
    </location>
</feature>
<evidence type="ECO:0000313" key="14">
    <source>
        <dbReference type="EMBL" id="OTF75567.1"/>
    </source>
</evidence>
<evidence type="ECO:0000259" key="13">
    <source>
        <dbReference type="PROSITE" id="PS50114"/>
    </source>
</evidence>
<keyword evidence="15" id="KW-1185">Reference proteome</keyword>
<dbReference type="GO" id="GO:0005634">
    <property type="term" value="C:nucleus"/>
    <property type="evidence" value="ECO:0007669"/>
    <property type="project" value="UniProtKB-SubCell"/>
</dbReference>
<dbReference type="GO" id="GO:0000122">
    <property type="term" value="P:negative regulation of transcription by RNA polymerase II"/>
    <property type="evidence" value="ECO:0007669"/>
    <property type="project" value="TreeGrafter"/>
</dbReference>
<keyword evidence="3" id="KW-0677">Repeat</keyword>
<keyword evidence="2" id="KW-0479">Metal-binding</keyword>
<dbReference type="PANTHER" id="PTHR10071">
    <property type="entry name" value="TRANSCRIPTION FACTOR GATA FAMILY MEMBER"/>
    <property type="match status" value="1"/>
</dbReference>
<sequence>VQESTSPSIGDGSSQSGSSSIVNRTPPVINLSESGSPQHRSQQHILTNTPPCSTPPSSSSSPSTSISSSRHVFLSTTKNSVQSPTFNATPMYAATFDNSAGTANGNTANIIGSPSPSSSLSNFAFPNDARECVNCGAVSTPLWRRDGTGHYLCNACGLYHKSNGNSRPLVRNQRRISSTNRRTGMKCSNCTTTTTSLWRRNNNGDPVCNACGLYFKLHGVPRPLTMKKDQIQTRKRKPKSMTNMPTSSLAVHQNNANNIGAVSSSMLATGNHTITSPVSASTIIRHGLVSASHQQQQQFLSTLQPYLFANNAHTPVHHHQPPFVGLSNVAHQSSIGFGGTNGGCGT</sequence>
<dbReference type="FunFam" id="3.30.50.10:FF:000032">
    <property type="entry name" value="Transcription factor GATA-3"/>
    <property type="match status" value="1"/>
</dbReference>
<evidence type="ECO:0000256" key="8">
    <source>
        <dbReference type="ARBA" id="ARBA00023159"/>
    </source>
</evidence>
<dbReference type="FunFam" id="3.30.50.10:FF:000001">
    <property type="entry name" value="GATA transcription factor (GATAd)"/>
    <property type="match status" value="1"/>
</dbReference>
<dbReference type="PROSITE" id="PS50114">
    <property type="entry name" value="GATA_ZN_FINGER_2"/>
    <property type="match status" value="2"/>
</dbReference>
<dbReference type="Proteomes" id="UP000194236">
    <property type="component" value="Unassembled WGS sequence"/>
</dbReference>
<evidence type="ECO:0000256" key="6">
    <source>
        <dbReference type="ARBA" id="ARBA00023015"/>
    </source>
</evidence>
<gene>
    <name evidence="14" type="ORF">BLA29_004560</name>
</gene>
<feature type="region of interest" description="Disordered" evidence="12">
    <location>
        <begin position="1"/>
        <end position="71"/>
    </location>
</feature>
<comment type="subcellular location">
    <subcellularLocation>
        <location evidence="1">Nucleus</location>
    </subcellularLocation>
</comment>
<evidence type="ECO:0000313" key="15">
    <source>
        <dbReference type="Proteomes" id="UP000194236"/>
    </source>
</evidence>
<keyword evidence="5" id="KW-0862">Zinc</keyword>